<comment type="similarity">
    <text evidence="1">Belongs to the carbon-nitrogen hydrolase superfamily. NIT1/NIT2 family.</text>
</comment>
<dbReference type="PANTHER" id="PTHR23088:SF30">
    <property type="entry name" value="OMEGA-AMIDASE NIT2"/>
    <property type="match status" value="1"/>
</dbReference>
<dbReference type="GO" id="GO:0050152">
    <property type="term" value="F:omega-amidase activity"/>
    <property type="evidence" value="ECO:0007669"/>
    <property type="project" value="TreeGrafter"/>
</dbReference>
<dbReference type="RefSeq" id="WP_078023871.1">
    <property type="nucleotide sequence ID" value="NZ_JADPGM010000004.1"/>
</dbReference>
<dbReference type="PROSITE" id="PS50263">
    <property type="entry name" value="CN_HYDROLASE"/>
    <property type="match status" value="1"/>
</dbReference>
<dbReference type="CDD" id="cd07572">
    <property type="entry name" value="nit"/>
    <property type="match status" value="1"/>
</dbReference>
<sequence length="278" mass="31657">MNKLKIALCQMQIEKEKKKNIEKAIKMLTKAKEKNCNIAVLPEMFNCPYKNQYFKSYSEIINEVNGGETVKTIKQIAKDLNLYIIAGSIPEIEEGKIYNTSMIINNEGILIAKHRKIHLFDINVKDGITFKESDTLTPGNKITLFDTPWGKLGVMICYDIRFPELSRIMAIKGAKIIFTPAAFNMTTGPAHWDTLFKSRALDNQVFMVGVAPARNENSNYVSYGNSLITSPWGDIIAKLGAQEDILFSEIDLDYENKIREELPLLKHIRKDIYNLTEI</sequence>
<evidence type="ECO:0000313" key="4">
    <source>
        <dbReference type="EMBL" id="OOO62844.1"/>
    </source>
</evidence>
<dbReference type="Pfam" id="PF00795">
    <property type="entry name" value="CN_hydrolase"/>
    <property type="match status" value="1"/>
</dbReference>
<evidence type="ECO:0000313" key="5">
    <source>
        <dbReference type="EMBL" id="OOO64445.1"/>
    </source>
</evidence>
<dbReference type="PROSITE" id="PS01227">
    <property type="entry name" value="UPF0012"/>
    <property type="match status" value="1"/>
</dbReference>
<comment type="caution">
    <text evidence="5">The sequence shown here is derived from an EMBL/GenBank/DDBJ whole genome shotgun (WGS) entry which is preliminary data.</text>
</comment>
<dbReference type="PANTHER" id="PTHR23088">
    <property type="entry name" value="NITRILASE-RELATED"/>
    <property type="match status" value="1"/>
</dbReference>
<evidence type="ECO:0000256" key="2">
    <source>
        <dbReference type="ARBA" id="ARBA00022801"/>
    </source>
</evidence>
<evidence type="ECO:0000259" key="3">
    <source>
        <dbReference type="PROSITE" id="PS50263"/>
    </source>
</evidence>
<evidence type="ECO:0000313" key="6">
    <source>
        <dbReference type="Proteomes" id="UP000190206"/>
    </source>
</evidence>
<dbReference type="EMBL" id="MRAE01000029">
    <property type="protein sequence ID" value="OOO64445.1"/>
    <property type="molecule type" value="Genomic_DNA"/>
</dbReference>
<dbReference type="AlphaFoldDB" id="A0A1S9I2G8"/>
<organism evidence="5 7">
    <name type="scientific">Clostridium tepidum</name>
    <dbReference type="NCBI Taxonomy" id="1962263"/>
    <lineage>
        <taxon>Bacteria</taxon>
        <taxon>Bacillati</taxon>
        <taxon>Bacillota</taxon>
        <taxon>Clostridia</taxon>
        <taxon>Eubacteriales</taxon>
        <taxon>Clostridiaceae</taxon>
        <taxon>Clostridium</taxon>
    </lineage>
</organism>
<reference evidence="4 6" key="1">
    <citation type="submission" date="2016-12" db="EMBL/GenBank/DDBJ databases">
        <title>Clostridium tepidum sp. nov., a close relative of Clostridium sporogenes and Clostridium botulinum Group I.</title>
        <authorList>
            <person name="Dobritsa A.P."/>
            <person name="Kutumbaka K."/>
            <person name="Werner K."/>
            <person name="Samadpour M."/>
        </authorList>
    </citation>
    <scope>NUCLEOTIDE SEQUENCE [LARGE SCALE GENOMIC DNA]</scope>
    <source>
        <strain evidence="4 6">PE</strain>
    </source>
</reference>
<dbReference type="Proteomes" id="UP000190206">
    <property type="component" value="Unassembled WGS sequence"/>
</dbReference>
<proteinExistence type="inferred from homology"/>
<keyword evidence="6" id="KW-1185">Reference proteome</keyword>
<dbReference type="SUPFAM" id="SSF56317">
    <property type="entry name" value="Carbon-nitrogen hydrolase"/>
    <property type="match status" value="1"/>
</dbReference>
<dbReference type="InterPro" id="IPR001110">
    <property type="entry name" value="UPF0012_CS"/>
</dbReference>
<dbReference type="STRING" id="1962263.BS637_06050"/>
<accession>A0A1S9I2G8</accession>
<dbReference type="EMBL" id="MRAD01000004">
    <property type="protein sequence ID" value="OOO62844.1"/>
    <property type="molecule type" value="Genomic_DNA"/>
</dbReference>
<protein>
    <submittedName>
        <fullName evidence="5">Carbon-nitrogen hydrolase</fullName>
    </submittedName>
</protein>
<dbReference type="Proteomes" id="UP000190256">
    <property type="component" value="Unassembled WGS sequence"/>
</dbReference>
<dbReference type="GO" id="GO:0006107">
    <property type="term" value="P:oxaloacetate metabolic process"/>
    <property type="evidence" value="ECO:0007669"/>
    <property type="project" value="TreeGrafter"/>
</dbReference>
<gene>
    <name evidence="4" type="ORF">BS637_06050</name>
    <name evidence="5" type="ORF">BS638_10595</name>
</gene>
<keyword evidence="2 5" id="KW-0378">Hydrolase</keyword>
<dbReference type="GO" id="GO:0006528">
    <property type="term" value="P:asparagine metabolic process"/>
    <property type="evidence" value="ECO:0007669"/>
    <property type="project" value="TreeGrafter"/>
</dbReference>
<feature type="domain" description="CN hydrolase" evidence="3">
    <location>
        <begin position="4"/>
        <end position="252"/>
    </location>
</feature>
<dbReference type="OrthoDB" id="9811121at2"/>
<dbReference type="InterPro" id="IPR045254">
    <property type="entry name" value="Nit1/2_C-N_Hydrolase"/>
</dbReference>
<evidence type="ECO:0000256" key="1">
    <source>
        <dbReference type="ARBA" id="ARBA00010613"/>
    </source>
</evidence>
<dbReference type="InterPro" id="IPR003010">
    <property type="entry name" value="C-N_Hydrolase"/>
</dbReference>
<dbReference type="Gene3D" id="3.60.110.10">
    <property type="entry name" value="Carbon-nitrogen hydrolase"/>
    <property type="match status" value="1"/>
</dbReference>
<reference evidence="5 7" key="2">
    <citation type="submission" date="2016-12" db="EMBL/GenBank/DDBJ databases">
        <title>Clostridium tepidum sp. nov., a close relative of Clostridium sporogenes and Clostridium botulinum Group I.</title>
        <authorList>
            <person name="Dobritsa A.P."/>
            <person name="Kutumbaka K.K."/>
            <person name="Werner K."/>
            <person name="Wiedmann M."/>
            <person name="Asmus A."/>
            <person name="Samadpour M."/>
        </authorList>
    </citation>
    <scope>NUCLEOTIDE SEQUENCE [LARGE SCALE GENOMIC DNA]</scope>
    <source>
        <strain evidence="5 7">IEH 97212</strain>
    </source>
</reference>
<dbReference type="GO" id="GO:0006541">
    <property type="term" value="P:glutamine metabolic process"/>
    <property type="evidence" value="ECO:0007669"/>
    <property type="project" value="TreeGrafter"/>
</dbReference>
<dbReference type="InterPro" id="IPR036526">
    <property type="entry name" value="C-N_Hydrolase_sf"/>
</dbReference>
<name>A0A1S9I2G8_9CLOT</name>
<evidence type="ECO:0000313" key="7">
    <source>
        <dbReference type="Proteomes" id="UP000190256"/>
    </source>
</evidence>